<comment type="similarity">
    <text evidence="1 4">Belongs to the eukaryotic ribosomal protein eL42 family.</text>
</comment>
<keyword evidence="6" id="KW-1185">Reference proteome</keyword>
<evidence type="ECO:0000313" key="6">
    <source>
        <dbReference type="Proteomes" id="UP000094455"/>
    </source>
</evidence>
<name>A0A1E3NHR9_9ASCO</name>
<dbReference type="GO" id="GO:0003735">
    <property type="term" value="F:structural constituent of ribosome"/>
    <property type="evidence" value="ECO:0007669"/>
    <property type="project" value="InterPro"/>
</dbReference>
<evidence type="ECO:0000256" key="1">
    <source>
        <dbReference type="ARBA" id="ARBA00009364"/>
    </source>
</evidence>
<proteinExistence type="inferred from homology"/>
<dbReference type="PANTHER" id="PTHR10369">
    <property type="entry name" value="60S RIBOSOMAL PROTEIN L36A/L44"/>
    <property type="match status" value="1"/>
</dbReference>
<dbReference type="InterPro" id="IPR011990">
    <property type="entry name" value="TPR-like_helical_dom_sf"/>
</dbReference>
<dbReference type="GO" id="GO:1990904">
    <property type="term" value="C:ribonucleoprotein complex"/>
    <property type="evidence" value="ECO:0007669"/>
    <property type="project" value="UniProtKB-KW"/>
</dbReference>
<keyword evidence="3 4" id="KW-0687">Ribonucleoprotein</keyword>
<reference evidence="5 6" key="1">
    <citation type="journal article" date="2016" name="Proc. Natl. Acad. Sci. U.S.A.">
        <title>Comparative genomics of biotechnologically important yeasts.</title>
        <authorList>
            <person name="Riley R."/>
            <person name="Haridas S."/>
            <person name="Wolfe K.H."/>
            <person name="Lopes M.R."/>
            <person name="Hittinger C.T."/>
            <person name="Goeker M."/>
            <person name="Salamov A.A."/>
            <person name="Wisecaver J.H."/>
            <person name="Long T.M."/>
            <person name="Calvey C.H."/>
            <person name="Aerts A.L."/>
            <person name="Barry K.W."/>
            <person name="Choi C."/>
            <person name="Clum A."/>
            <person name="Coughlan A.Y."/>
            <person name="Deshpande S."/>
            <person name="Douglass A.P."/>
            <person name="Hanson S.J."/>
            <person name="Klenk H.-P."/>
            <person name="LaButti K.M."/>
            <person name="Lapidus A."/>
            <person name="Lindquist E.A."/>
            <person name="Lipzen A.M."/>
            <person name="Meier-Kolthoff J.P."/>
            <person name="Ohm R.A."/>
            <person name="Otillar R.P."/>
            <person name="Pangilinan J.L."/>
            <person name="Peng Y."/>
            <person name="Rokas A."/>
            <person name="Rosa C.A."/>
            <person name="Scheuner C."/>
            <person name="Sibirny A.A."/>
            <person name="Slot J.C."/>
            <person name="Stielow J.B."/>
            <person name="Sun H."/>
            <person name="Kurtzman C.P."/>
            <person name="Blackwell M."/>
            <person name="Grigoriev I.V."/>
            <person name="Jeffries T.W."/>
        </authorList>
    </citation>
    <scope>NUCLEOTIDE SEQUENCE [LARGE SCALE GENOMIC DNA]</scope>
    <source>
        <strain evidence="5 6">NRRL Y-2026</strain>
    </source>
</reference>
<dbReference type="Gene3D" id="1.25.40.10">
    <property type="entry name" value="Tetratricopeptide repeat domain"/>
    <property type="match status" value="1"/>
</dbReference>
<dbReference type="PROSITE" id="PS01172">
    <property type="entry name" value="RIBOSOMAL_L44E"/>
    <property type="match status" value="1"/>
</dbReference>
<keyword evidence="2 4" id="KW-0689">Ribosomal protein</keyword>
<evidence type="ECO:0000256" key="3">
    <source>
        <dbReference type="ARBA" id="ARBA00023274"/>
    </source>
</evidence>
<dbReference type="EMBL" id="KV454004">
    <property type="protein sequence ID" value="ODQ45682.1"/>
    <property type="molecule type" value="Genomic_DNA"/>
</dbReference>
<evidence type="ECO:0008006" key="7">
    <source>
        <dbReference type="Google" id="ProtNLM"/>
    </source>
</evidence>
<accession>A0A1E3NHR9</accession>
<dbReference type="FunFam" id="3.10.450.80:FF:000001">
    <property type="entry name" value="60S ribosomal protein L44"/>
    <property type="match status" value="1"/>
</dbReference>
<dbReference type="InterPro" id="IPR053708">
    <property type="entry name" value="Ribosomal_LSU_eL42"/>
</dbReference>
<dbReference type="AlphaFoldDB" id="A0A1E3NHR9"/>
<dbReference type="InterPro" id="IPR011332">
    <property type="entry name" value="Ribosomal_zn-bd"/>
</dbReference>
<dbReference type="RefSeq" id="XP_019016795.1">
    <property type="nucleotide sequence ID" value="XM_019164411.1"/>
</dbReference>
<organism evidence="5 6">
    <name type="scientific">Pichia membranifaciens NRRL Y-2026</name>
    <dbReference type="NCBI Taxonomy" id="763406"/>
    <lineage>
        <taxon>Eukaryota</taxon>
        <taxon>Fungi</taxon>
        <taxon>Dikarya</taxon>
        <taxon>Ascomycota</taxon>
        <taxon>Saccharomycotina</taxon>
        <taxon>Pichiomycetes</taxon>
        <taxon>Pichiales</taxon>
        <taxon>Pichiaceae</taxon>
        <taxon>Pichia</taxon>
    </lineage>
</organism>
<sequence>MVMRPFRNIAITKQKPGFSFSRNVSTNTYTHQFFNPSYISPKDLIKVDEVGFNSNTSSHEANRSIFKYVAPALSVTKNYVIFNASNSGNNEHVNSHGNRNNYLLQQEASAFRTLEESNDYDKILLRKLNHKGNKNGRLNISIDSVSQNHTVLNIRRANSNNIRKVAIPNKSLVASRNFSTDNLEKKFESLQIKDASEGVKDTETANEKSAAGNHVKFQQLNDQANRTFESIDDALDTFLYTDPVKSQEVIVDSMMSMGKFNEVLPVFIRMRNNEIIPSIEIYNKVLKSIQLRDTDETLETRLTHLLNTYSDMLSNNIKPNNATYELIIDNLVKGSIKSYQLSNYKNGFEFFKIAFELFLINHKESTSLSNTFKNNSIYIDLLTCLNYYKVKDVITPQNLFEILNKRIISQNQQHFHIQMIKFSTLFKDLHFIENLYNTEIKSVNSLPAKAYSYPNQDAVHQQLIESYNLCGDFKKSTLLLDTIVNNIPDKESSASQHLISEYLSIFLRSQSLVDPVLAFKSLYKFNNLKWLPAVSIESLVVLSYSFLRLNELQMALKVWDFALLRSDFDFQNKSLCSDKHSDEYSIYICNFHNQLVTAVLNTGDKNLILKSVREVLCKNSLVLDDALLVNLVRYLNMANVGNELVVKLTLNQGYKRIIRGSSAAPTSSERSLSNFLSLVVDFLPVESLLTVFNSTFFKRVVEEYRLVNDNIYGILKMFDTVQKQPSVLEESNVNDNTRLKLKYYAKVLDYEFDDADNCYVQIPPEIANFKQNIQQVTQYKAGKASLYTQGKRRYDRKQSGYGGQTKPVFHKKAKTTKKVVLRLECVSCKTKLQLALKRCKHFELGGDKKQKGAALQF</sequence>
<dbReference type="Proteomes" id="UP000094455">
    <property type="component" value="Unassembled WGS sequence"/>
</dbReference>
<evidence type="ECO:0000256" key="2">
    <source>
        <dbReference type="ARBA" id="ARBA00022980"/>
    </source>
</evidence>
<dbReference type="Pfam" id="PF00935">
    <property type="entry name" value="Ribosomal_L44"/>
    <property type="match status" value="1"/>
</dbReference>
<dbReference type="OrthoDB" id="185373at2759"/>
<gene>
    <name evidence="5" type="ORF">PICMEDRAFT_73196</name>
</gene>
<dbReference type="Gene3D" id="3.10.450.80">
    <property type="match status" value="1"/>
</dbReference>
<evidence type="ECO:0000313" key="5">
    <source>
        <dbReference type="EMBL" id="ODQ45682.1"/>
    </source>
</evidence>
<dbReference type="SUPFAM" id="SSF57829">
    <property type="entry name" value="Zn-binding ribosomal proteins"/>
    <property type="match status" value="1"/>
</dbReference>
<dbReference type="InterPro" id="IPR000552">
    <property type="entry name" value="Ribosomal_eL44"/>
</dbReference>
<protein>
    <recommendedName>
        <fullName evidence="7">60S ribosomal protein L44</fullName>
    </recommendedName>
</protein>
<dbReference type="GO" id="GO:0005840">
    <property type="term" value="C:ribosome"/>
    <property type="evidence" value="ECO:0007669"/>
    <property type="project" value="UniProtKB-KW"/>
</dbReference>
<dbReference type="STRING" id="763406.A0A1E3NHR9"/>
<dbReference type="GeneID" id="30181098"/>
<dbReference type="Pfam" id="PF08579">
    <property type="entry name" value="RPM2"/>
    <property type="match status" value="1"/>
</dbReference>
<evidence type="ECO:0000256" key="4">
    <source>
        <dbReference type="RuleBase" id="RU000666"/>
    </source>
</evidence>
<dbReference type="GO" id="GO:0006412">
    <property type="term" value="P:translation"/>
    <property type="evidence" value="ECO:0007669"/>
    <property type="project" value="InterPro"/>
</dbReference>
<dbReference type="InterPro" id="IPR013888">
    <property type="entry name" value="RNase_P_Rpm2_mt"/>
</dbReference>